<evidence type="ECO:0000313" key="3">
    <source>
        <dbReference type="Proteomes" id="UP000000768"/>
    </source>
</evidence>
<accession>A0A1W0VZ72</accession>
<dbReference type="AlphaFoldDB" id="A0A1W0VZ72"/>
<feature type="region of interest" description="Disordered" evidence="1">
    <location>
        <begin position="1"/>
        <end position="27"/>
    </location>
</feature>
<dbReference type="Proteomes" id="UP000000768">
    <property type="component" value="Chromosome 3"/>
</dbReference>
<gene>
    <name evidence="2" type="ORF">SORBI_3003G276750</name>
</gene>
<evidence type="ECO:0000313" key="2">
    <source>
        <dbReference type="EMBL" id="OQU87423.1"/>
    </source>
</evidence>
<dbReference type="EMBL" id="CM000762">
    <property type="protein sequence ID" value="OQU87423.1"/>
    <property type="molecule type" value="Genomic_DNA"/>
</dbReference>
<reference evidence="2 3" key="1">
    <citation type="journal article" date="2009" name="Nature">
        <title>The Sorghum bicolor genome and the diversification of grasses.</title>
        <authorList>
            <person name="Paterson A.H."/>
            <person name="Bowers J.E."/>
            <person name="Bruggmann R."/>
            <person name="Dubchak I."/>
            <person name="Grimwood J."/>
            <person name="Gundlach H."/>
            <person name="Haberer G."/>
            <person name="Hellsten U."/>
            <person name="Mitros T."/>
            <person name="Poliakov A."/>
            <person name="Schmutz J."/>
            <person name="Spannagl M."/>
            <person name="Tang H."/>
            <person name="Wang X."/>
            <person name="Wicker T."/>
            <person name="Bharti A.K."/>
            <person name="Chapman J."/>
            <person name="Feltus F.A."/>
            <person name="Gowik U."/>
            <person name="Grigoriev I.V."/>
            <person name="Lyons E."/>
            <person name="Maher C.A."/>
            <person name="Martis M."/>
            <person name="Narechania A."/>
            <person name="Otillar R.P."/>
            <person name="Penning B.W."/>
            <person name="Salamov A.A."/>
            <person name="Wang Y."/>
            <person name="Zhang L."/>
            <person name="Carpita N.C."/>
            <person name="Freeling M."/>
            <person name="Gingle A.R."/>
            <person name="Hash C.T."/>
            <person name="Keller B."/>
            <person name="Klein P."/>
            <person name="Kresovich S."/>
            <person name="McCann M.C."/>
            <person name="Ming R."/>
            <person name="Peterson D.G."/>
            <person name="Mehboob-ur-Rahman"/>
            <person name="Ware D."/>
            <person name="Westhoff P."/>
            <person name="Mayer K.F."/>
            <person name="Messing J."/>
            <person name="Rokhsar D.S."/>
        </authorList>
    </citation>
    <scope>NUCLEOTIDE SEQUENCE [LARGE SCALE GENOMIC DNA]</scope>
    <source>
        <strain evidence="3">cv. BTx623</strain>
    </source>
</reference>
<dbReference type="OMA" id="CHSCEAD"/>
<sequence length="172" mass="18635">MEGPEEHSKCLTQSESREENSPQLPATHCHSCEADKAKARIKKLIAEEATERWVGTCTVASGFSCSTIYGKKARMSAPQQRCASLLCQRLSAGLPFTAALFKRASPSPDADGSLSKKLRLVGLAMATPAKIAGAILWIDLAESAPRLFSFYLYNSSCYLVGMNQTQVLMLTS</sequence>
<name>A0A1W0VZ72_SORBI</name>
<feature type="compositionally biased region" description="Basic and acidic residues" evidence="1">
    <location>
        <begin position="1"/>
        <end position="20"/>
    </location>
</feature>
<protein>
    <submittedName>
        <fullName evidence="2">Uncharacterized protein</fullName>
    </submittedName>
</protein>
<dbReference type="InParanoid" id="A0A1W0VZ72"/>
<keyword evidence="3" id="KW-1185">Reference proteome</keyword>
<proteinExistence type="predicted"/>
<organism evidence="2 3">
    <name type="scientific">Sorghum bicolor</name>
    <name type="common">Sorghum</name>
    <name type="synonym">Sorghum vulgare</name>
    <dbReference type="NCBI Taxonomy" id="4558"/>
    <lineage>
        <taxon>Eukaryota</taxon>
        <taxon>Viridiplantae</taxon>
        <taxon>Streptophyta</taxon>
        <taxon>Embryophyta</taxon>
        <taxon>Tracheophyta</taxon>
        <taxon>Spermatophyta</taxon>
        <taxon>Magnoliopsida</taxon>
        <taxon>Liliopsida</taxon>
        <taxon>Poales</taxon>
        <taxon>Poaceae</taxon>
        <taxon>PACMAD clade</taxon>
        <taxon>Panicoideae</taxon>
        <taxon>Andropogonodae</taxon>
        <taxon>Andropogoneae</taxon>
        <taxon>Sorghinae</taxon>
        <taxon>Sorghum</taxon>
    </lineage>
</organism>
<reference evidence="3" key="2">
    <citation type="journal article" date="2018" name="Plant J.">
        <title>The Sorghum bicolor reference genome: improved assembly, gene annotations, a transcriptome atlas, and signatures of genome organization.</title>
        <authorList>
            <person name="McCormick R.F."/>
            <person name="Truong S.K."/>
            <person name="Sreedasyam A."/>
            <person name="Jenkins J."/>
            <person name="Shu S."/>
            <person name="Sims D."/>
            <person name="Kennedy M."/>
            <person name="Amirebrahimi M."/>
            <person name="Weers B.D."/>
            <person name="McKinley B."/>
            <person name="Mattison A."/>
            <person name="Morishige D.T."/>
            <person name="Grimwood J."/>
            <person name="Schmutz J."/>
            <person name="Mullet J.E."/>
        </authorList>
    </citation>
    <scope>NUCLEOTIDE SEQUENCE [LARGE SCALE GENOMIC DNA]</scope>
    <source>
        <strain evidence="3">cv. BTx623</strain>
    </source>
</reference>
<evidence type="ECO:0000256" key="1">
    <source>
        <dbReference type="SAM" id="MobiDB-lite"/>
    </source>
</evidence>
<dbReference type="Gramene" id="OQU87423">
    <property type="protein sequence ID" value="OQU87423"/>
    <property type="gene ID" value="SORBI_3003G276750"/>
</dbReference>